<reference evidence="3" key="1">
    <citation type="submission" date="2023-09" db="UniProtKB">
        <authorList>
            <consortium name="Ensembl"/>
        </authorList>
    </citation>
    <scope>IDENTIFICATION</scope>
</reference>
<accession>A0A3B4GML7</accession>
<proteinExistence type="inferred from homology"/>
<dbReference type="GO" id="GO:0006887">
    <property type="term" value="P:exocytosis"/>
    <property type="evidence" value="ECO:0007669"/>
    <property type="project" value="InterPro"/>
</dbReference>
<feature type="compositionally biased region" description="Low complexity" evidence="2">
    <location>
        <begin position="59"/>
        <end position="70"/>
    </location>
</feature>
<sequence>MSQMMEKSTESPSEDRASFKSNGSIKSDEKLSTDGGTKLGRLRSFRKSIQHATQKSPLSSVKGSKVTSKSDTPTNESDSAASPPPPSPSLSTGSPATPLKNNQKKEDDEADASFRISKPLTRSKTDPGTSKFTNSFMKRGASIRRSLKMVTKKDTDKVSTKSISEASVEEDMEEKEEEEVLREEIEDCYVLPSIPLTPLSVMEINKLIETGELEEAHLNLLALRQEFQQQPESCSDDSAMELATREKDLNLLYGTMRKKFSDIVCDPLSDKNKNLLLQMARVIQEEEKRLSEPGGLKDSWMEAWRESVSAGVQVKVQSVHLDRVEQNSAWLAVHLGLLGKVIVEDLENVKQELRWSYPPSFKVFSTYVRGYNRVVAQHLKKLEQQVTELKDFYGLLDWIINKYKSERIMGSLSLQPDIQDESTDLQLEENFLKQVKEKYCRRMQEELRMIQGRVIELENEEVWKDGKAPKKEDNFPISSFPIDILTSVKSFVLNSIKLDAQLEKKVVSSCLEELKQFPNGFEKAFSQHCTSHQPLWTEYRITYINSFTSLKKHMEEYKETCKDGVNGFQKAVDSLIDKLVRDLEDQFKEDVKSYLRRMMTRKWLTNDEDFDQLYSRTKLLSQHCSLMMPPQAKAFASKLHYHVVIEYIGQLMKSNYSCKNRKHEKAATKIRHQWNKLSDLFEDMKSNNEWLYHVGDDLSNIIGQKNTSDIKNHLQPVIENYPDFSKKHLVAVLYFRGLIRGHEHQLILRRLTALKREGNIASSDRNQVLFSNMQVTVNTNCLSNFPYSCFSFLMPDN</sequence>
<feature type="compositionally biased region" description="Basic and acidic residues" evidence="2">
    <location>
        <begin position="7"/>
        <end position="18"/>
    </location>
</feature>
<dbReference type="CTD" id="91828"/>
<comment type="similarity">
    <text evidence="1">Belongs to the SEC6 family.</text>
</comment>
<dbReference type="STRING" id="303518.ENSPNYP00000022748"/>
<dbReference type="Gene3D" id="1.10.357.70">
    <property type="entry name" value="Exocyst complex component Sec6, C-terminal domain"/>
    <property type="match status" value="1"/>
</dbReference>
<dbReference type="GO" id="GO:0051601">
    <property type="term" value="P:exocyst localization"/>
    <property type="evidence" value="ECO:0007669"/>
    <property type="project" value="TreeGrafter"/>
</dbReference>
<dbReference type="RefSeq" id="XP_005728683.1">
    <property type="nucleotide sequence ID" value="XM_005728626.1"/>
</dbReference>
<feature type="compositionally biased region" description="Polar residues" evidence="2">
    <location>
        <begin position="120"/>
        <end position="136"/>
    </location>
</feature>
<evidence type="ECO:0000256" key="2">
    <source>
        <dbReference type="SAM" id="MobiDB-lite"/>
    </source>
</evidence>
<evidence type="ECO:0000313" key="5">
    <source>
        <dbReference type="RefSeq" id="XP_005728683.1"/>
    </source>
</evidence>
<feature type="region of interest" description="Disordered" evidence="2">
    <location>
        <begin position="1"/>
        <end position="138"/>
    </location>
</feature>
<dbReference type="PANTHER" id="PTHR21292">
    <property type="entry name" value="EXOCYST COMPLEX COMPONENT SEC6-RELATED"/>
    <property type="match status" value="1"/>
</dbReference>
<dbReference type="Ensembl" id="ENSPNYT00000023308.1">
    <property type="protein sequence ID" value="ENSPNYP00000022748.1"/>
    <property type="gene ID" value="ENSPNYG00000017183.1"/>
</dbReference>
<reference evidence="5" key="2">
    <citation type="submission" date="2025-04" db="UniProtKB">
        <authorList>
            <consortium name="RefSeq"/>
        </authorList>
    </citation>
    <scope>IDENTIFICATION</scope>
</reference>
<evidence type="ECO:0000313" key="4">
    <source>
        <dbReference type="Proteomes" id="UP000695023"/>
    </source>
</evidence>
<organism evidence="3">
    <name type="scientific">Pundamilia nyererei</name>
    <dbReference type="NCBI Taxonomy" id="303518"/>
    <lineage>
        <taxon>Eukaryota</taxon>
        <taxon>Metazoa</taxon>
        <taxon>Chordata</taxon>
        <taxon>Craniata</taxon>
        <taxon>Vertebrata</taxon>
        <taxon>Euteleostomi</taxon>
        <taxon>Actinopterygii</taxon>
        <taxon>Neopterygii</taxon>
        <taxon>Teleostei</taxon>
        <taxon>Neoteleostei</taxon>
        <taxon>Acanthomorphata</taxon>
        <taxon>Ovalentaria</taxon>
        <taxon>Cichlomorphae</taxon>
        <taxon>Cichliformes</taxon>
        <taxon>Cichlidae</taxon>
        <taxon>African cichlids</taxon>
        <taxon>Pseudocrenilabrinae</taxon>
        <taxon>Haplochromini</taxon>
        <taxon>Pundamilia</taxon>
    </lineage>
</organism>
<name>A0A3B4GML7_9CICH</name>
<gene>
    <name evidence="5" type="primary">LOC102195672</name>
</gene>
<feature type="compositionally biased region" description="Low complexity" evidence="2">
    <location>
        <begin position="89"/>
        <end position="99"/>
    </location>
</feature>
<dbReference type="OrthoDB" id="190098at2759"/>
<dbReference type="InterPro" id="IPR042532">
    <property type="entry name" value="EXOC3/Sec6_C"/>
</dbReference>
<evidence type="ECO:0000256" key="1">
    <source>
        <dbReference type="ARBA" id="ARBA00009447"/>
    </source>
</evidence>
<dbReference type="InterPro" id="IPR010326">
    <property type="entry name" value="EXOC3/Sec6"/>
</dbReference>
<dbReference type="GO" id="GO:0000145">
    <property type="term" value="C:exocyst"/>
    <property type="evidence" value="ECO:0007669"/>
    <property type="project" value="InterPro"/>
</dbReference>
<protein>
    <submittedName>
        <fullName evidence="3 5">Exocyst complex component 3-like protein 4</fullName>
    </submittedName>
</protein>
<dbReference type="GO" id="GO:0000149">
    <property type="term" value="F:SNARE binding"/>
    <property type="evidence" value="ECO:0007669"/>
    <property type="project" value="TreeGrafter"/>
</dbReference>
<keyword evidence="4" id="KW-1185">Reference proteome</keyword>
<dbReference type="PANTHER" id="PTHR21292:SF7">
    <property type="entry name" value="EXOCYST COMPLEX COMPONENT 3-LIKE 2"/>
    <property type="match status" value="1"/>
</dbReference>
<dbReference type="GeneTree" id="ENSGT01030000234613"/>
<feature type="compositionally biased region" description="Basic residues" evidence="2">
    <location>
        <begin position="40"/>
        <end position="49"/>
    </location>
</feature>
<dbReference type="AlphaFoldDB" id="A0A3B4GML7"/>
<dbReference type="Proteomes" id="UP000695023">
    <property type="component" value="Unplaced"/>
</dbReference>
<dbReference type="Pfam" id="PF06046">
    <property type="entry name" value="Sec6"/>
    <property type="match status" value="1"/>
</dbReference>
<evidence type="ECO:0000313" key="3">
    <source>
        <dbReference type="Ensembl" id="ENSPNYP00000022748.1"/>
    </source>
</evidence>